<feature type="active site" description="Proton acceptor" evidence="6">
    <location>
        <position position="249"/>
    </location>
</feature>
<dbReference type="FunFam" id="3.30.200.20:FF:000042">
    <property type="entry name" value="Aurora kinase A"/>
    <property type="match status" value="1"/>
</dbReference>
<dbReference type="OrthoDB" id="40902at2759"/>
<evidence type="ECO:0000256" key="11">
    <source>
        <dbReference type="SAM" id="MobiDB-lite"/>
    </source>
</evidence>
<dbReference type="EMBL" id="NBIV01000030">
    <property type="protein sequence ID" value="PXF47031.1"/>
    <property type="molecule type" value="Genomic_DNA"/>
</dbReference>
<dbReference type="InterPro" id="IPR011009">
    <property type="entry name" value="Kinase-like_dom_sf"/>
</dbReference>
<evidence type="ECO:0000256" key="2">
    <source>
        <dbReference type="ARBA" id="ARBA00022679"/>
    </source>
</evidence>
<dbReference type="InterPro" id="IPR008271">
    <property type="entry name" value="Ser/Thr_kinase_AS"/>
</dbReference>
<dbReference type="PROSITE" id="PS00108">
    <property type="entry name" value="PROTEIN_KINASE_ST"/>
    <property type="match status" value="1"/>
</dbReference>
<protein>
    <submittedName>
        <fullName evidence="14">Myosin light chain kinase A</fullName>
    </submittedName>
</protein>
<evidence type="ECO:0000256" key="6">
    <source>
        <dbReference type="PIRSR" id="PIRSR630616-1"/>
    </source>
</evidence>
<evidence type="ECO:0000256" key="5">
    <source>
        <dbReference type="ARBA" id="ARBA00022840"/>
    </source>
</evidence>
<dbReference type="SMART" id="SM00233">
    <property type="entry name" value="PH"/>
    <property type="match status" value="1"/>
</dbReference>
<feature type="binding site" evidence="7">
    <location>
        <begin position="253"/>
        <end position="254"/>
    </location>
    <ligand>
        <name>ATP</name>
        <dbReference type="ChEBI" id="CHEBI:30616"/>
    </ligand>
</feature>
<dbReference type="CDD" id="cd05117">
    <property type="entry name" value="STKc_CAMK"/>
    <property type="match status" value="1"/>
</dbReference>
<keyword evidence="2" id="KW-0808">Transferase</keyword>
<dbReference type="Gene3D" id="2.30.29.30">
    <property type="entry name" value="Pleckstrin-homology domain (PH domain)/Phosphotyrosine-binding domain (PTB)"/>
    <property type="match status" value="1"/>
</dbReference>
<dbReference type="Proteomes" id="UP000247409">
    <property type="component" value="Unassembled WGS sequence"/>
</dbReference>
<evidence type="ECO:0000256" key="3">
    <source>
        <dbReference type="ARBA" id="ARBA00022741"/>
    </source>
</evidence>
<reference evidence="14 15" key="1">
    <citation type="journal article" date="2018" name="Mol. Biol. Evol.">
        <title>Analysis of the draft genome of the red seaweed Gracilariopsis chorda provides insights into genome size evolution in Rhodophyta.</title>
        <authorList>
            <person name="Lee J."/>
            <person name="Yang E.C."/>
            <person name="Graf L."/>
            <person name="Yang J.H."/>
            <person name="Qiu H."/>
            <person name="Zel Zion U."/>
            <person name="Chan C.X."/>
            <person name="Stephens T.G."/>
            <person name="Weber A.P.M."/>
            <person name="Boo G.H."/>
            <person name="Boo S.M."/>
            <person name="Kim K.M."/>
            <person name="Shin Y."/>
            <person name="Jung M."/>
            <person name="Lee S.J."/>
            <person name="Yim H.S."/>
            <person name="Lee J.H."/>
            <person name="Bhattacharya D."/>
            <person name="Yoon H.S."/>
        </authorList>
    </citation>
    <scope>NUCLEOTIDE SEQUENCE [LARGE SCALE GENOMIC DNA]</scope>
    <source>
        <strain evidence="14 15">SKKU-2015</strain>
        <tissue evidence="14">Whole body</tissue>
    </source>
</reference>
<feature type="binding site" evidence="7 9">
    <location>
        <position position="155"/>
    </location>
    <ligand>
        <name>ATP</name>
        <dbReference type="ChEBI" id="CHEBI:30616"/>
    </ligand>
</feature>
<evidence type="ECO:0000256" key="7">
    <source>
        <dbReference type="PIRSR" id="PIRSR630616-2"/>
    </source>
</evidence>
<gene>
    <name evidence="14" type="ORF">BWQ96_03221</name>
</gene>
<feature type="cross-link" description="Glycyl lysine isopeptide (Lys-Gly) (interchain with G-Cter in SUMO2)" evidence="8">
    <location>
        <position position="251"/>
    </location>
</feature>
<evidence type="ECO:0000313" key="15">
    <source>
        <dbReference type="Proteomes" id="UP000247409"/>
    </source>
</evidence>
<dbReference type="SMART" id="SM00220">
    <property type="entry name" value="S_TKc"/>
    <property type="match status" value="1"/>
</dbReference>
<dbReference type="Gene3D" id="3.30.200.20">
    <property type="entry name" value="Phosphorylase Kinase, domain 1"/>
    <property type="match status" value="1"/>
</dbReference>
<keyword evidence="3 7" id="KW-0547">Nucleotide-binding</keyword>
<dbReference type="InterPro" id="IPR001849">
    <property type="entry name" value="PH_domain"/>
</dbReference>
<dbReference type="PANTHER" id="PTHR24350">
    <property type="entry name" value="SERINE/THREONINE-PROTEIN KINASE IAL-RELATED"/>
    <property type="match status" value="1"/>
</dbReference>
<evidence type="ECO:0000256" key="9">
    <source>
        <dbReference type="PROSITE-ProRule" id="PRU10141"/>
    </source>
</evidence>
<dbReference type="InterPro" id="IPR030616">
    <property type="entry name" value="Aur-like"/>
</dbReference>
<dbReference type="PROSITE" id="PS50011">
    <property type="entry name" value="PROTEIN_KINASE_DOM"/>
    <property type="match status" value="1"/>
</dbReference>
<dbReference type="SUPFAM" id="SSF56112">
    <property type="entry name" value="Protein kinase-like (PK-like)"/>
    <property type="match status" value="1"/>
</dbReference>
<feature type="binding site" evidence="7">
    <location>
        <position position="270"/>
    </location>
    <ligand>
        <name>ATP</name>
        <dbReference type="ChEBI" id="CHEBI:30616"/>
    </ligand>
</feature>
<comment type="similarity">
    <text evidence="10">Belongs to the protein kinase superfamily.</text>
</comment>
<name>A0A2V3IY37_9FLOR</name>
<dbReference type="PROSITE" id="PS00107">
    <property type="entry name" value="PROTEIN_KINASE_ATP"/>
    <property type="match status" value="1"/>
</dbReference>
<evidence type="ECO:0000256" key="8">
    <source>
        <dbReference type="PIRSR" id="PIRSR630616-3"/>
    </source>
</evidence>
<evidence type="ECO:0000313" key="14">
    <source>
        <dbReference type="EMBL" id="PXF47031.1"/>
    </source>
</evidence>
<comment type="caution">
    <text evidence="14">The sequence shown here is derived from an EMBL/GenBank/DDBJ whole genome shotgun (WGS) entry which is preliminary data.</text>
</comment>
<dbReference type="AlphaFoldDB" id="A0A2V3IY37"/>
<dbReference type="InterPro" id="IPR000719">
    <property type="entry name" value="Prot_kinase_dom"/>
</dbReference>
<sequence>MNPEIQGESSLPDMRYSNNVKTGFLPKKGNVFTNNPLFTIHKKHRYLEIDGSTLRCYRKKDTQPHSHFEWEIGLQNASINGNRIRLEISIRAWDFHEEFAPETEEEFDEWFKALKDASEKSIKDYYAFARALGEGHFGKVLLARDRRTKDKFAVKVISKDNHELRSQTLIQRELAILKLVNHHNIVRLYDLFDTPEKLYFVLEYMPGGALYEVLKVKDFELSEERASLIIKDILQGLAYLHSKGIVHRDVKPENILTTSKEWPFTSKLSDFGLSNFLGTGALQSKVGTPYFCAREVVTNETYGTKADLWSLGVVTYEMLSGRKPFEGKHTKSVLYAILDGRYHFPHEIWQYISPEARDFVSKLICIDVNRRMSAEEALNHPWIANRGGQAAINPETQQLQIQNQDAHQGHTRQPDDMDEGI</sequence>
<evidence type="ECO:0000256" key="1">
    <source>
        <dbReference type="ARBA" id="ARBA00022527"/>
    </source>
</evidence>
<proteinExistence type="inferred from homology"/>
<feature type="domain" description="Protein kinase" evidence="13">
    <location>
        <begin position="126"/>
        <end position="383"/>
    </location>
</feature>
<dbReference type="GO" id="GO:0004674">
    <property type="term" value="F:protein serine/threonine kinase activity"/>
    <property type="evidence" value="ECO:0007669"/>
    <property type="project" value="UniProtKB-KW"/>
</dbReference>
<keyword evidence="15" id="KW-1185">Reference proteome</keyword>
<organism evidence="14 15">
    <name type="scientific">Gracilariopsis chorda</name>
    <dbReference type="NCBI Taxonomy" id="448386"/>
    <lineage>
        <taxon>Eukaryota</taxon>
        <taxon>Rhodophyta</taxon>
        <taxon>Florideophyceae</taxon>
        <taxon>Rhodymeniophycidae</taxon>
        <taxon>Gracilariales</taxon>
        <taxon>Gracilariaceae</taxon>
        <taxon>Gracilariopsis</taxon>
    </lineage>
</organism>
<keyword evidence="5 7" id="KW-0067">ATP-binding</keyword>
<dbReference type="InterPro" id="IPR011993">
    <property type="entry name" value="PH-like_dom_sf"/>
</dbReference>
<dbReference type="PROSITE" id="PS50003">
    <property type="entry name" value="PH_DOMAIN"/>
    <property type="match status" value="1"/>
</dbReference>
<dbReference type="InterPro" id="IPR017441">
    <property type="entry name" value="Protein_kinase_ATP_BS"/>
</dbReference>
<dbReference type="FunFam" id="1.10.510.10:FF:000571">
    <property type="entry name" value="Maternal embryonic leucine zipper kinase"/>
    <property type="match status" value="1"/>
</dbReference>
<accession>A0A2V3IY37</accession>
<dbReference type="Gene3D" id="1.10.510.10">
    <property type="entry name" value="Transferase(Phosphotransferase) domain 1"/>
    <property type="match status" value="1"/>
</dbReference>
<dbReference type="STRING" id="448386.A0A2V3IY37"/>
<evidence type="ECO:0000259" key="13">
    <source>
        <dbReference type="PROSITE" id="PS50011"/>
    </source>
</evidence>
<evidence type="ECO:0000256" key="10">
    <source>
        <dbReference type="RuleBase" id="RU000304"/>
    </source>
</evidence>
<evidence type="ECO:0000259" key="12">
    <source>
        <dbReference type="PROSITE" id="PS50003"/>
    </source>
</evidence>
<dbReference type="SUPFAM" id="SSF50729">
    <property type="entry name" value="PH domain-like"/>
    <property type="match status" value="1"/>
</dbReference>
<dbReference type="GO" id="GO:0005524">
    <property type="term" value="F:ATP binding"/>
    <property type="evidence" value="ECO:0007669"/>
    <property type="project" value="UniProtKB-UniRule"/>
</dbReference>
<feature type="domain" description="PH" evidence="12">
    <location>
        <begin position="18"/>
        <end position="119"/>
    </location>
</feature>
<dbReference type="Pfam" id="PF00069">
    <property type="entry name" value="Pkinase"/>
    <property type="match status" value="1"/>
</dbReference>
<keyword evidence="1 10" id="KW-0723">Serine/threonine-protein kinase</keyword>
<evidence type="ECO:0000256" key="4">
    <source>
        <dbReference type="ARBA" id="ARBA00022777"/>
    </source>
</evidence>
<keyword evidence="4 14" id="KW-0418">Kinase</keyword>
<feature type="region of interest" description="Disordered" evidence="11">
    <location>
        <begin position="401"/>
        <end position="421"/>
    </location>
</feature>